<dbReference type="AlphaFoldDB" id="A0A4R0IRI8"/>
<proteinExistence type="inferred from homology"/>
<evidence type="ECO:0000256" key="2">
    <source>
        <dbReference type="ARBA" id="ARBA00022448"/>
    </source>
</evidence>
<accession>A0A4R0IRI8</accession>
<dbReference type="InterPro" id="IPR000515">
    <property type="entry name" value="MetI-like"/>
</dbReference>
<comment type="caution">
    <text evidence="10">The sequence shown here is derived from an EMBL/GenBank/DDBJ whole genome shotgun (WGS) entry which is preliminary data.</text>
</comment>
<keyword evidence="4 7" id="KW-0812">Transmembrane</keyword>
<evidence type="ECO:0000313" key="9">
    <source>
        <dbReference type="EMBL" id="TCC27406.1"/>
    </source>
</evidence>
<keyword evidence="5 7" id="KW-1133">Transmembrane helix</keyword>
<evidence type="ECO:0000259" key="8">
    <source>
        <dbReference type="PROSITE" id="PS50928"/>
    </source>
</evidence>
<dbReference type="SUPFAM" id="SSF161098">
    <property type="entry name" value="MetI-like"/>
    <property type="match status" value="1"/>
</dbReference>
<feature type="transmembrane region" description="Helical" evidence="7">
    <location>
        <begin position="281"/>
        <end position="300"/>
    </location>
</feature>
<evidence type="ECO:0000256" key="6">
    <source>
        <dbReference type="ARBA" id="ARBA00023136"/>
    </source>
</evidence>
<keyword evidence="3" id="KW-1003">Cell membrane</keyword>
<dbReference type="PANTHER" id="PTHR43227:SF8">
    <property type="entry name" value="DIACETYLCHITOBIOSE UPTAKE SYSTEM PERMEASE PROTEIN DASB"/>
    <property type="match status" value="1"/>
</dbReference>
<dbReference type="PROSITE" id="PS50928">
    <property type="entry name" value="ABC_TM1"/>
    <property type="match status" value="1"/>
</dbReference>
<gene>
    <name evidence="9" type="ORF">E0H58_05390</name>
    <name evidence="10" type="ORF">E0H92_23740</name>
</gene>
<evidence type="ECO:0000313" key="12">
    <source>
        <dbReference type="Proteomes" id="UP000294225"/>
    </source>
</evidence>
<feature type="transmembrane region" description="Helical" evidence="7">
    <location>
        <begin position="122"/>
        <end position="143"/>
    </location>
</feature>
<comment type="similarity">
    <text evidence="7">Belongs to the binding-protein-dependent transport system permease family.</text>
</comment>
<evidence type="ECO:0000256" key="1">
    <source>
        <dbReference type="ARBA" id="ARBA00004651"/>
    </source>
</evidence>
<dbReference type="InterPro" id="IPR050809">
    <property type="entry name" value="UgpAE/MalFG_permease"/>
</dbReference>
<evidence type="ECO:0000313" key="11">
    <source>
        <dbReference type="Proteomes" id="UP000292385"/>
    </source>
</evidence>
<dbReference type="Proteomes" id="UP000294225">
    <property type="component" value="Unassembled WGS sequence"/>
</dbReference>
<dbReference type="EMBL" id="SJKC01000003">
    <property type="protein sequence ID" value="TCC35729.1"/>
    <property type="molecule type" value="Genomic_DNA"/>
</dbReference>
<evidence type="ECO:0000313" key="10">
    <source>
        <dbReference type="EMBL" id="TCC35729.1"/>
    </source>
</evidence>
<sequence length="307" mass="32678">MASVVGTFTVDPRSRAPKRRMRGEGATGWAFVSPSVLIILGLSVVPVLWSLLLSFQVNDLVSPSEWVGLANYKALVKDPAFGSAVSHTLIYTALYVPLSVVAGLGIAIALDRKIALIGLYRTLVFVPFVVSAAAQGVLFSFVLDPEFGVANSLLHKLGLPAQGFFSDPGQALYLLVAISLWSGTGFCVIVYLAGLQGVSSELVEAARIDGAGRWGVLRHVTLPALAPVTVFLLLFQTINALQVFDLVFVTTKGGPLGSTTVIVYFIWEKAFKTFTAGYSAAAAYTLAVALLVIGAALQIYRRRVAAR</sequence>
<dbReference type="GO" id="GO:0055085">
    <property type="term" value="P:transmembrane transport"/>
    <property type="evidence" value="ECO:0007669"/>
    <property type="project" value="InterPro"/>
</dbReference>
<evidence type="ECO:0000256" key="4">
    <source>
        <dbReference type="ARBA" id="ARBA00022692"/>
    </source>
</evidence>
<comment type="subcellular location">
    <subcellularLocation>
        <location evidence="1 7">Cell membrane</location>
        <topology evidence="1 7">Multi-pass membrane protein</topology>
    </subcellularLocation>
</comment>
<name>A0A4R0IRI8_9ACTN</name>
<evidence type="ECO:0000256" key="3">
    <source>
        <dbReference type="ARBA" id="ARBA00022475"/>
    </source>
</evidence>
<dbReference type="RefSeq" id="WP_131460111.1">
    <property type="nucleotide sequence ID" value="NZ_SJJY01000001.1"/>
</dbReference>
<keyword evidence="11" id="KW-1185">Reference proteome</keyword>
<dbReference type="InterPro" id="IPR035906">
    <property type="entry name" value="MetI-like_sf"/>
</dbReference>
<organism evidence="10 12">
    <name type="scientific">Kribbella speibonae</name>
    <dbReference type="NCBI Taxonomy" id="1572660"/>
    <lineage>
        <taxon>Bacteria</taxon>
        <taxon>Bacillati</taxon>
        <taxon>Actinomycetota</taxon>
        <taxon>Actinomycetes</taxon>
        <taxon>Propionibacteriales</taxon>
        <taxon>Kribbellaceae</taxon>
        <taxon>Kribbella</taxon>
    </lineage>
</organism>
<evidence type="ECO:0000256" key="5">
    <source>
        <dbReference type="ARBA" id="ARBA00022989"/>
    </source>
</evidence>
<feature type="transmembrane region" description="Helical" evidence="7">
    <location>
        <begin position="89"/>
        <end position="110"/>
    </location>
</feature>
<dbReference type="GO" id="GO:0005886">
    <property type="term" value="C:plasma membrane"/>
    <property type="evidence" value="ECO:0007669"/>
    <property type="project" value="UniProtKB-SubCell"/>
</dbReference>
<feature type="transmembrane region" description="Helical" evidence="7">
    <location>
        <begin position="171"/>
        <end position="195"/>
    </location>
</feature>
<reference evidence="11 12" key="1">
    <citation type="submission" date="2019-02" db="EMBL/GenBank/DDBJ databases">
        <title>Kribbella capetownensis sp. nov. and Kribbella speibonae sp. nov., isolated from soil.</title>
        <authorList>
            <person name="Curtis S.M."/>
            <person name="Norton I."/>
            <person name="Everest G.J."/>
            <person name="Meyers P.R."/>
        </authorList>
    </citation>
    <scope>NUCLEOTIDE SEQUENCE [LARGE SCALE GENOMIC DNA]</scope>
    <source>
        <strain evidence="9 11">SK5</strain>
        <strain evidence="10 12">YM55</strain>
    </source>
</reference>
<dbReference type="Proteomes" id="UP000292385">
    <property type="component" value="Unassembled WGS sequence"/>
</dbReference>
<protein>
    <submittedName>
        <fullName evidence="10">Sugar ABC transporter permease</fullName>
    </submittedName>
</protein>
<keyword evidence="2 7" id="KW-0813">Transport</keyword>
<feature type="transmembrane region" description="Helical" evidence="7">
    <location>
        <begin position="216"/>
        <end position="238"/>
    </location>
</feature>
<dbReference type="CDD" id="cd06261">
    <property type="entry name" value="TM_PBP2"/>
    <property type="match status" value="1"/>
</dbReference>
<feature type="domain" description="ABC transmembrane type-1" evidence="8">
    <location>
        <begin position="85"/>
        <end position="299"/>
    </location>
</feature>
<dbReference type="Pfam" id="PF00528">
    <property type="entry name" value="BPD_transp_1"/>
    <property type="match status" value="1"/>
</dbReference>
<keyword evidence="6 7" id="KW-0472">Membrane</keyword>
<feature type="transmembrane region" description="Helical" evidence="7">
    <location>
        <begin position="28"/>
        <end position="52"/>
    </location>
</feature>
<dbReference type="PANTHER" id="PTHR43227">
    <property type="entry name" value="BLL4140 PROTEIN"/>
    <property type="match status" value="1"/>
</dbReference>
<evidence type="ECO:0000256" key="7">
    <source>
        <dbReference type="RuleBase" id="RU363032"/>
    </source>
</evidence>
<dbReference type="EMBL" id="SJJY01000001">
    <property type="protein sequence ID" value="TCC27406.1"/>
    <property type="molecule type" value="Genomic_DNA"/>
</dbReference>
<dbReference type="Gene3D" id="1.10.3720.10">
    <property type="entry name" value="MetI-like"/>
    <property type="match status" value="1"/>
</dbReference>